<dbReference type="AlphaFoldDB" id="A0A7K0CPD7"/>
<accession>A0A7K0CPD7</accession>
<keyword evidence="2" id="KW-1185">Reference proteome</keyword>
<gene>
    <name evidence="1" type="ORF">SRB5_53510</name>
</gene>
<sequence length="207" mass="24307">MALTSEELLHRLIEDLVSVRTRVKTLEEADASTRLDTLTTRIGTLTEQIAHLQPPEDNDSPTPGEVPDWTTMTQDQTRAAWTWLIDWCATVLHPMYATDIWRPCWYEHPRLRMELTWLAAHWDWSRTRKAPPTRTAEWHARWWPHVEQVMRRELAKCGHPTEILREPLHPVAPEANPTEFVDSTASLQEYVNLHVKRRPVKEDEAER</sequence>
<dbReference type="Proteomes" id="UP000466345">
    <property type="component" value="Unassembled WGS sequence"/>
</dbReference>
<dbReference type="RefSeq" id="WP_153456004.1">
    <property type="nucleotide sequence ID" value="NZ_WEGJ01000029.1"/>
</dbReference>
<organism evidence="1 2">
    <name type="scientific">Streptomyces smaragdinus</name>
    <dbReference type="NCBI Taxonomy" id="2585196"/>
    <lineage>
        <taxon>Bacteria</taxon>
        <taxon>Bacillati</taxon>
        <taxon>Actinomycetota</taxon>
        <taxon>Actinomycetes</taxon>
        <taxon>Kitasatosporales</taxon>
        <taxon>Streptomycetaceae</taxon>
        <taxon>Streptomyces</taxon>
    </lineage>
</organism>
<reference evidence="1 2" key="1">
    <citation type="submission" date="2019-10" db="EMBL/GenBank/DDBJ databases">
        <title>Streptomyces smaragdinus sp. nov. and Streptomyces fabii sp. nov., isolated from the gut of fungus growing-termite Macrotermes natalensis.</title>
        <authorList>
            <person name="Schwitalla J."/>
            <person name="Benndorf R."/>
            <person name="Martin K."/>
            <person name="De Beer W."/>
            <person name="Kaster A.-K."/>
            <person name="Vollmers J."/>
            <person name="Poulsen M."/>
            <person name="Beemelmanns C."/>
        </authorList>
    </citation>
    <scope>NUCLEOTIDE SEQUENCE [LARGE SCALE GENOMIC DNA]</scope>
    <source>
        <strain evidence="1 2">RB5</strain>
    </source>
</reference>
<protein>
    <recommendedName>
        <fullName evidence="3">DUF4913 domain-containing protein</fullName>
    </recommendedName>
</protein>
<proteinExistence type="predicted"/>
<evidence type="ECO:0008006" key="3">
    <source>
        <dbReference type="Google" id="ProtNLM"/>
    </source>
</evidence>
<comment type="caution">
    <text evidence="1">The sequence shown here is derived from an EMBL/GenBank/DDBJ whole genome shotgun (WGS) entry which is preliminary data.</text>
</comment>
<dbReference type="EMBL" id="WEGJ01000029">
    <property type="protein sequence ID" value="MQY15173.1"/>
    <property type="molecule type" value="Genomic_DNA"/>
</dbReference>
<dbReference type="OrthoDB" id="3535759at2"/>
<evidence type="ECO:0000313" key="1">
    <source>
        <dbReference type="EMBL" id="MQY15173.1"/>
    </source>
</evidence>
<evidence type="ECO:0000313" key="2">
    <source>
        <dbReference type="Proteomes" id="UP000466345"/>
    </source>
</evidence>
<name>A0A7K0CPD7_9ACTN</name>